<dbReference type="KEGG" id="lgo:JCM16774_0413"/>
<dbReference type="AntiFam" id="ANF00014">
    <property type="entry name" value="tRNA translation"/>
</dbReference>
<dbReference type="EMBL" id="AP019822">
    <property type="protein sequence ID" value="BBM37035.1"/>
    <property type="molecule type" value="Genomic_DNA"/>
</dbReference>
<gene>
    <name evidence="1" type="ORF">JCM16774_0413</name>
    <name evidence="2" type="ORF">JCM16774_1981</name>
    <name evidence="3" type="ORF">JCM16774_2076</name>
</gene>
<evidence type="ECO:0000313" key="2">
    <source>
        <dbReference type="EMBL" id="BBM37035.1"/>
    </source>
</evidence>
<dbReference type="AlphaFoldDB" id="A0A510J8U0"/>
<dbReference type="Proteomes" id="UP000321606">
    <property type="component" value="Chromosome"/>
</dbReference>
<accession>A0A510J8U0</accession>
<organism evidence="1 4">
    <name type="scientific">Pseudoleptotrichia goodfellowii</name>
    <dbReference type="NCBI Taxonomy" id="157692"/>
    <lineage>
        <taxon>Bacteria</taxon>
        <taxon>Fusobacteriati</taxon>
        <taxon>Fusobacteriota</taxon>
        <taxon>Fusobacteriia</taxon>
        <taxon>Fusobacteriales</taxon>
        <taxon>Leptotrichiaceae</taxon>
        <taxon>Pseudoleptotrichia</taxon>
    </lineage>
</organism>
<evidence type="ECO:0000313" key="4">
    <source>
        <dbReference type="Proteomes" id="UP000321606"/>
    </source>
</evidence>
<proteinExistence type="predicted"/>
<dbReference type="KEGG" id="lgo:JCM16774_2076"/>
<dbReference type="EMBL" id="AP019822">
    <property type="protein sequence ID" value="BBM35496.1"/>
    <property type="molecule type" value="Genomic_DNA"/>
</dbReference>
<name>A0A510J8U0_9FUSO</name>
<protein>
    <submittedName>
        <fullName evidence="1">Uncharacterized protein</fullName>
    </submittedName>
</protein>
<dbReference type="KEGG" id="lgo:JCM16774_1981"/>
<evidence type="ECO:0000313" key="3">
    <source>
        <dbReference type="EMBL" id="BBM37124.1"/>
    </source>
</evidence>
<dbReference type="EMBL" id="AP019822">
    <property type="protein sequence ID" value="BBM37124.1"/>
    <property type="molecule type" value="Genomic_DNA"/>
</dbReference>
<evidence type="ECO:0000313" key="1">
    <source>
        <dbReference type="EMBL" id="BBM35496.1"/>
    </source>
</evidence>
<reference evidence="1 4" key="1">
    <citation type="submission" date="2019-07" db="EMBL/GenBank/DDBJ databases">
        <title>Complete Genome Sequence of Leptotrichia goodfellowii Strain JCM 16774.</title>
        <authorList>
            <person name="Watanabe S."/>
            <person name="Cui L."/>
        </authorList>
    </citation>
    <scope>NUCLEOTIDE SEQUENCE [LARGE SCALE GENOMIC DNA]</scope>
    <source>
        <strain evidence="1 4">JCM16774</strain>
    </source>
</reference>
<sequence length="78" mass="8793">MASPDGFEPTTLWLTAKCSNRLSYGDAKKKKFGDYRFSLEVNLSILGVNRLNCRVRNVTGCIPVAKITKLNIKTMRNK</sequence>